<protein>
    <submittedName>
        <fullName evidence="3">Uncharacterized protein</fullName>
    </submittedName>
</protein>
<dbReference type="PROSITE" id="PS00297">
    <property type="entry name" value="HSP70_1"/>
    <property type="match status" value="1"/>
</dbReference>
<dbReference type="GO" id="GO:0005524">
    <property type="term" value="F:ATP binding"/>
    <property type="evidence" value="ECO:0007669"/>
    <property type="project" value="UniProtKB-KW"/>
</dbReference>
<dbReference type="InterPro" id="IPR013126">
    <property type="entry name" value="Hsp_70_fam"/>
</dbReference>
<dbReference type="SUPFAM" id="SSF53067">
    <property type="entry name" value="Actin-like ATPase domain"/>
    <property type="match status" value="2"/>
</dbReference>
<dbReference type="PANTHER" id="PTHR19375">
    <property type="entry name" value="HEAT SHOCK PROTEIN 70KDA"/>
    <property type="match status" value="1"/>
</dbReference>
<reference evidence="3" key="1">
    <citation type="submission" date="2021-01" db="EMBL/GenBank/DDBJ databases">
        <authorList>
            <person name="Corre E."/>
            <person name="Pelletier E."/>
            <person name="Niang G."/>
            <person name="Scheremetjew M."/>
            <person name="Finn R."/>
            <person name="Kale V."/>
            <person name="Holt S."/>
            <person name="Cochrane G."/>
            <person name="Meng A."/>
            <person name="Brown T."/>
            <person name="Cohen L."/>
        </authorList>
    </citation>
    <scope>NUCLEOTIDE SEQUENCE</scope>
    <source>
        <strain evidence="3">CCMP3107</strain>
    </source>
</reference>
<dbReference type="PROSITE" id="PS00329">
    <property type="entry name" value="HSP70_2"/>
    <property type="match status" value="1"/>
</dbReference>
<dbReference type="EMBL" id="HBIU01016091">
    <property type="protein sequence ID" value="CAE0628828.1"/>
    <property type="molecule type" value="Transcribed_RNA"/>
</dbReference>
<evidence type="ECO:0000313" key="3">
    <source>
        <dbReference type="EMBL" id="CAE0628828.1"/>
    </source>
</evidence>
<keyword evidence="1" id="KW-0547">Nucleotide-binding</keyword>
<dbReference type="Gene3D" id="3.30.420.40">
    <property type="match status" value="2"/>
</dbReference>
<dbReference type="AlphaFoldDB" id="A0A7S3XQ15"/>
<name>A0A7S3XQ15_HETAK</name>
<gene>
    <name evidence="3" type="ORF">HAKA00212_LOCUS7510</name>
</gene>
<dbReference type="Pfam" id="PF00012">
    <property type="entry name" value="HSP70"/>
    <property type="match status" value="1"/>
</dbReference>
<dbReference type="PROSITE" id="PS01036">
    <property type="entry name" value="HSP70_3"/>
    <property type="match status" value="1"/>
</dbReference>
<evidence type="ECO:0000256" key="2">
    <source>
        <dbReference type="ARBA" id="ARBA00022840"/>
    </source>
</evidence>
<accession>A0A7S3XQ15</accession>
<keyword evidence="2" id="KW-0067">ATP-binding</keyword>
<organism evidence="3">
    <name type="scientific">Heterosigma akashiwo</name>
    <name type="common">Chromophytic alga</name>
    <name type="synonym">Heterosigma carterae</name>
    <dbReference type="NCBI Taxonomy" id="2829"/>
    <lineage>
        <taxon>Eukaryota</taxon>
        <taxon>Sar</taxon>
        <taxon>Stramenopiles</taxon>
        <taxon>Ochrophyta</taxon>
        <taxon>Raphidophyceae</taxon>
        <taxon>Chattonellales</taxon>
        <taxon>Chattonellaceae</taxon>
        <taxon>Heterosigma</taxon>
    </lineage>
</organism>
<dbReference type="GO" id="GO:0140662">
    <property type="term" value="F:ATP-dependent protein folding chaperone"/>
    <property type="evidence" value="ECO:0007669"/>
    <property type="project" value="InterPro"/>
</dbReference>
<dbReference type="Gene3D" id="3.90.640.10">
    <property type="entry name" value="Actin, Chain A, domain 4"/>
    <property type="match status" value="1"/>
</dbReference>
<dbReference type="InterPro" id="IPR043129">
    <property type="entry name" value="ATPase_NBD"/>
</dbReference>
<dbReference type="PRINTS" id="PR00301">
    <property type="entry name" value="HEATSHOCK70"/>
</dbReference>
<evidence type="ECO:0000256" key="1">
    <source>
        <dbReference type="ARBA" id="ARBA00022741"/>
    </source>
</evidence>
<dbReference type="InterPro" id="IPR018181">
    <property type="entry name" value="Heat_shock_70_CS"/>
</dbReference>
<sequence length="437" mass="47057">MMGALGIIVAILVVGCAVLAAMGFKGRISVVGVDLGTTYSVIGINNGGTVEIVPDKEGHVLVPSTVAFLPEGRVAVGRAARRYLEHDPTHTIYNAKRFIGRAAADPSLVKELAEHDFELVERPGNASEGWFRLDEARGHGAAVAPEGVGARVLLHLKAMVADHLGYDQVDKAVIAVPAKFDARQRQMTAEAYRQAGLRVMRVLEEPTAAALAYGLHRKPDVHHILVYDFGGGTLDVSVLFVNEGSVEVEASEGDDHLGGSDFDQCLAHHLVARLGPDLVDAGTFRRVEACGGAMAEAHLCTQHLLYPLSEELKRRLSDQLYSDVRCMVQRPGASSMRGGEADVCAPANWVETQLTVTRDEFEHACSDLFERAMIPVDLVLEEVGLTARGVDEVVMVGGTTRIPRVRARLKEHLGVESLNTHIDPDITVAYGAATVID</sequence>
<proteinExistence type="predicted"/>